<comment type="caution">
    <text evidence="2">The sequence shown here is derived from an EMBL/GenBank/DDBJ whole genome shotgun (WGS) entry which is preliminary data.</text>
</comment>
<evidence type="ECO:0000256" key="1">
    <source>
        <dbReference type="SAM" id="MobiDB-lite"/>
    </source>
</evidence>
<accession>A0A412B101</accession>
<proteinExistence type="predicted"/>
<evidence type="ECO:0000313" key="2">
    <source>
        <dbReference type="EMBL" id="RGQ44290.1"/>
    </source>
</evidence>
<name>A0A412B101_9FIRM</name>
<reference evidence="2 3" key="1">
    <citation type="submission" date="2018-08" db="EMBL/GenBank/DDBJ databases">
        <title>A genome reference for cultivated species of the human gut microbiota.</title>
        <authorList>
            <person name="Zou Y."/>
            <person name="Xue W."/>
            <person name="Luo G."/>
        </authorList>
    </citation>
    <scope>NUCLEOTIDE SEQUENCE [LARGE SCALE GENOMIC DNA]</scope>
    <source>
        <strain evidence="2 3">AF28-26</strain>
    </source>
</reference>
<protein>
    <submittedName>
        <fullName evidence="2">Uncharacterized protein</fullName>
    </submittedName>
</protein>
<dbReference type="AlphaFoldDB" id="A0A412B101"/>
<organism evidence="2 3">
    <name type="scientific">[Clostridium] leptum</name>
    <dbReference type="NCBI Taxonomy" id="1535"/>
    <lineage>
        <taxon>Bacteria</taxon>
        <taxon>Bacillati</taxon>
        <taxon>Bacillota</taxon>
        <taxon>Clostridia</taxon>
        <taxon>Eubacteriales</taxon>
        <taxon>Oscillospiraceae</taxon>
        <taxon>Oscillospiraceae incertae sedis</taxon>
    </lineage>
</organism>
<gene>
    <name evidence="2" type="ORF">DWY99_01255</name>
</gene>
<dbReference type="EMBL" id="QRTC01000002">
    <property type="protein sequence ID" value="RGQ44290.1"/>
    <property type="molecule type" value="Genomic_DNA"/>
</dbReference>
<feature type="region of interest" description="Disordered" evidence="1">
    <location>
        <begin position="1"/>
        <end position="51"/>
    </location>
</feature>
<evidence type="ECO:0000313" key="3">
    <source>
        <dbReference type="Proteomes" id="UP000284751"/>
    </source>
</evidence>
<sequence length="88" mass="9338">MSNSGAAPKMPEAFANGAGPISSLRDHQHTDLPLTGLDRSPGAGRKTDRFHSKASLAYSMTNSLETQDQSGQEKAGIPAFFCLTAFLQ</sequence>
<dbReference type="Proteomes" id="UP000284751">
    <property type="component" value="Unassembled WGS sequence"/>
</dbReference>